<organism evidence="2 3">
    <name type="scientific">Photobacterium damselae subsp. damselae</name>
    <name type="common">Listonella damsela</name>
    <dbReference type="NCBI Taxonomy" id="85581"/>
    <lineage>
        <taxon>Bacteria</taxon>
        <taxon>Pseudomonadati</taxon>
        <taxon>Pseudomonadota</taxon>
        <taxon>Gammaproteobacteria</taxon>
        <taxon>Vibrionales</taxon>
        <taxon>Vibrionaceae</taxon>
        <taxon>Photobacterium</taxon>
    </lineage>
</organism>
<reference evidence="2 3" key="1">
    <citation type="submission" date="2020-06" db="EMBL/GenBank/DDBJ databases">
        <title>Photobacterium damselae subsp. damselae comparative genomics.</title>
        <authorList>
            <person name="Osorio C.R."/>
        </authorList>
    </citation>
    <scope>NUCLEOTIDE SEQUENCE [LARGE SCALE GENOMIC DNA]</scope>
    <source>
        <strain evidence="2 3">TW250/03</strain>
    </source>
</reference>
<comment type="caution">
    <text evidence="2">The sequence shown here is derived from an EMBL/GenBank/DDBJ whole genome shotgun (WGS) entry which is preliminary data.</text>
</comment>
<dbReference type="EMBL" id="JABXOR010000286">
    <property type="protein sequence ID" value="NVO99489.1"/>
    <property type="molecule type" value="Genomic_DNA"/>
</dbReference>
<dbReference type="InterPro" id="IPR001296">
    <property type="entry name" value="Glyco_trans_1"/>
</dbReference>
<dbReference type="CDD" id="cd03801">
    <property type="entry name" value="GT4_PimA-like"/>
    <property type="match status" value="1"/>
</dbReference>
<feature type="domain" description="Glycosyl transferase family 1" evidence="1">
    <location>
        <begin position="174"/>
        <end position="339"/>
    </location>
</feature>
<dbReference type="PANTHER" id="PTHR12526">
    <property type="entry name" value="GLYCOSYLTRANSFERASE"/>
    <property type="match status" value="1"/>
</dbReference>
<keyword evidence="2" id="KW-0808">Transferase</keyword>
<gene>
    <name evidence="2" type="ORF">HWA77_04620</name>
</gene>
<proteinExistence type="predicted"/>
<sequence length="364" mass="40352">MRILVLSSYKDSWNSVRPEAEMFIEMVNQGHDVTIMTQGDAEYVSRFKKHGIRVIDCYPTRKICCHTIKAIRTELKAKYYDIVYALNSKTIPNAAFACIGFPNTKLISYRGTVGGIYRHDPSAYLTHLHPRIDGISCVADAVTESVRAKAYVGHDAIQTIYKGHNLEWYVAEKANRETLGLLDSDIVVICVANARKSKGVHILLGAMTHLASFSNLHLVLVGRDMDIEENTQLAQQSGMSERIHFLGYRNDVPELMAMADIQIQPSISGEGLPKTIIEAMAMSKPSVVTTTGGSKELVDNNVTGFVVETENEAALADKIAQLAQSEEMRTNMGNAAKQRLIDSFSIQATTLQQLAFFQHIKNKA</sequence>
<protein>
    <submittedName>
        <fullName evidence="2">Glycosyltransferase family 4 protein</fullName>
    </submittedName>
</protein>
<dbReference type="Pfam" id="PF00534">
    <property type="entry name" value="Glycos_transf_1"/>
    <property type="match status" value="1"/>
</dbReference>
<dbReference type="AlphaFoldDB" id="A0A850QS32"/>
<dbReference type="GO" id="GO:1901135">
    <property type="term" value="P:carbohydrate derivative metabolic process"/>
    <property type="evidence" value="ECO:0007669"/>
    <property type="project" value="UniProtKB-ARBA"/>
</dbReference>
<dbReference type="GO" id="GO:0016757">
    <property type="term" value="F:glycosyltransferase activity"/>
    <property type="evidence" value="ECO:0007669"/>
    <property type="project" value="InterPro"/>
</dbReference>
<dbReference type="SUPFAM" id="SSF53756">
    <property type="entry name" value="UDP-Glycosyltransferase/glycogen phosphorylase"/>
    <property type="match status" value="1"/>
</dbReference>
<evidence type="ECO:0000313" key="2">
    <source>
        <dbReference type="EMBL" id="NVO99489.1"/>
    </source>
</evidence>
<dbReference type="Gene3D" id="3.40.50.2000">
    <property type="entry name" value="Glycogen Phosphorylase B"/>
    <property type="match status" value="2"/>
</dbReference>
<evidence type="ECO:0000259" key="1">
    <source>
        <dbReference type="Pfam" id="PF00534"/>
    </source>
</evidence>
<name>A0A850QS32_PHODD</name>
<dbReference type="Proteomes" id="UP000533429">
    <property type="component" value="Unassembled WGS sequence"/>
</dbReference>
<accession>A0A850QS32</accession>
<evidence type="ECO:0000313" key="3">
    <source>
        <dbReference type="Proteomes" id="UP000533429"/>
    </source>
</evidence>